<keyword evidence="4" id="KW-1185">Reference proteome</keyword>
<evidence type="ECO:0000256" key="2">
    <source>
        <dbReference type="ARBA" id="ARBA00022679"/>
    </source>
</evidence>
<evidence type="ECO:0000313" key="3">
    <source>
        <dbReference type="EMBL" id="TWG11662.1"/>
    </source>
</evidence>
<name>A0A561VJ71_ACTTI</name>
<reference evidence="3 4" key="1">
    <citation type="submission" date="2019-06" db="EMBL/GenBank/DDBJ databases">
        <title>Sequencing the genomes of 1000 actinobacteria strains.</title>
        <authorList>
            <person name="Klenk H.-P."/>
        </authorList>
    </citation>
    <scope>NUCLEOTIDE SEQUENCE [LARGE SCALE GENOMIC DNA]</scope>
    <source>
        <strain evidence="3 4">DSM 43866</strain>
    </source>
</reference>
<dbReference type="InterPro" id="IPR051052">
    <property type="entry name" value="Diverse_substrate_MTase"/>
</dbReference>
<evidence type="ECO:0000256" key="1">
    <source>
        <dbReference type="ARBA" id="ARBA00022603"/>
    </source>
</evidence>
<protein>
    <submittedName>
        <fullName evidence="3">Methyltransferase family protein</fullName>
    </submittedName>
</protein>
<dbReference type="AlphaFoldDB" id="A0A561VJ71"/>
<dbReference type="Pfam" id="PF13489">
    <property type="entry name" value="Methyltransf_23"/>
    <property type="match status" value="1"/>
</dbReference>
<gene>
    <name evidence="3" type="ORF">FHX34_106392</name>
</gene>
<dbReference type="InterPro" id="IPR029063">
    <property type="entry name" value="SAM-dependent_MTases_sf"/>
</dbReference>
<dbReference type="GO" id="GO:0032259">
    <property type="term" value="P:methylation"/>
    <property type="evidence" value="ECO:0007669"/>
    <property type="project" value="UniProtKB-KW"/>
</dbReference>
<evidence type="ECO:0000313" key="4">
    <source>
        <dbReference type="Proteomes" id="UP000320239"/>
    </source>
</evidence>
<dbReference type="PANTHER" id="PTHR44942">
    <property type="entry name" value="METHYLTRANSF_11 DOMAIN-CONTAINING PROTEIN"/>
    <property type="match status" value="1"/>
</dbReference>
<dbReference type="EMBL" id="VIWY01000006">
    <property type="protein sequence ID" value="TWG11662.1"/>
    <property type="molecule type" value="Genomic_DNA"/>
</dbReference>
<dbReference type="RefSeq" id="WP_122977993.1">
    <property type="nucleotide sequence ID" value="NZ_BOMX01000128.1"/>
</dbReference>
<keyword evidence="2 3" id="KW-0808">Transferase</keyword>
<dbReference type="CDD" id="cd02440">
    <property type="entry name" value="AdoMet_MTases"/>
    <property type="match status" value="1"/>
</dbReference>
<dbReference type="Gene3D" id="3.40.50.150">
    <property type="entry name" value="Vaccinia Virus protein VP39"/>
    <property type="match status" value="1"/>
</dbReference>
<dbReference type="OrthoDB" id="9797252at2"/>
<sequence>MPTQPAPHRFRQAAESFGVDPERYDRTRPPYPAALLARILDATPGRAVLNPGCGTGIEARQLRAAGCTVVGVEPDPRMADFARATGIDVEVARFEDWDPARRRFDLVAAGTAWHWIDPVAGAARAAQALRPGGRLAPFWHTFRLPDEVAAAFGEVYRRLVPDSPFQPGPLPAPPPLEGYQPILTRAADGIRAAGGFGEPQQWHVDWTRTYTRDEWLDQMPTSGALTRLPAGQLAQLAEALGAAIDRIGGSFIMAYTSVTVTAVRDRSRVTSSAAR</sequence>
<dbReference type="SUPFAM" id="SSF53335">
    <property type="entry name" value="S-adenosyl-L-methionine-dependent methyltransferases"/>
    <property type="match status" value="1"/>
</dbReference>
<dbReference type="GO" id="GO:0008168">
    <property type="term" value="F:methyltransferase activity"/>
    <property type="evidence" value="ECO:0007669"/>
    <property type="project" value="UniProtKB-KW"/>
</dbReference>
<accession>A0A561VJ71</accession>
<dbReference type="PANTHER" id="PTHR44942:SF4">
    <property type="entry name" value="METHYLTRANSFERASE TYPE 11 DOMAIN-CONTAINING PROTEIN"/>
    <property type="match status" value="1"/>
</dbReference>
<dbReference type="Proteomes" id="UP000320239">
    <property type="component" value="Unassembled WGS sequence"/>
</dbReference>
<organism evidence="3 4">
    <name type="scientific">Actinoplanes teichomyceticus</name>
    <dbReference type="NCBI Taxonomy" id="1867"/>
    <lineage>
        <taxon>Bacteria</taxon>
        <taxon>Bacillati</taxon>
        <taxon>Actinomycetota</taxon>
        <taxon>Actinomycetes</taxon>
        <taxon>Micromonosporales</taxon>
        <taxon>Micromonosporaceae</taxon>
        <taxon>Actinoplanes</taxon>
    </lineage>
</organism>
<comment type="caution">
    <text evidence="3">The sequence shown here is derived from an EMBL/GenBank/DDBJ whole genome shotgun (WGS) entry which is preliminary data.</text>
</comment>
<proteinExistence type="predicted"/>
<keyword evidence="1 3" id="KW-0489">Methyltransferase</keyword>